<protein>
    <submittedName>
        <fullName evidence="1">Uncharacterized protein</fullName>
    </submittedName>
</protein>
<name>A0A133VLI8_9EURY</name>
<accession>A0A133VLI8</accession>
<comment type="caution">
    <text evidence="1">The sequence shown here is derived from an EMBL/GenBank/DDBJ whole genome shotgun (WGS) entry which is preliminary data.</text>
</comment>
<proteinExistence type="predicted"/>
<sequence length="177" mass="20096">MELSKEVFFVRQRKNSQGSAGSLPGSLDPKIRPLVRVINGGGFAETIMSCQGHKDGDPFPWVDIPEGQYSDEFREALGDYNESEAEFEWAFGPTRYVSARGWRWRERLEKCIYRLFPRPALNGERKHPENGRTMLDTVSDPGDIGYPLEELQDGALDLAKYLENWKRASPGTQEGVK</sequence>
<evidence type="ECO:0000313" key="1">
    <source>
        <dbReference type="EMBL" id="KXB07283.1"/>
    </source>
</evidence>
<evidence type="ECO:0000313" key="2">
    <source>
        <dbReference type="Proteomes" id="UP000070263"/>
    </source>
</evidence>
<keyword evidence="2" id="KW-1185">Reference proteome</keyword>
<dbReference type="EMBL" id="LHYE01000011">
    <property type="protein sequence ID" value="KXB07283.1"/>
    <property type="molecule type" value="Genomic_DNA"/>
</dbReference>
<reference evidence="1 2" key="1">
    <citation type="journal article" date="2016" name="Sci. Rep.">
        <title>Metabolic traits of an uncultured archaeal lineage -MSBL1- from brine pools of the Red Sea.</title>
        <authorList>
            <person name="Mwirichia R."/>
            <person name="Alam I."/>
            <person name="Rashid M."/>
            <person name="Vinu M."/>
            <person name="Ba-Alawi W."/>
            <person name="Anthony Kamau A."/>
            <person name="Kamanda Ngugi D."/>
            <person name="Goker M."/>
            <person name="Klenk H.P."/>
            <person name="Bajic V."/>
            <person name="Stingl U."/>
        </authorList>
    </citation>
    <scope>NUCLEOTIDE SEQUENCE [LARGE SCALE GENOMIC DNA]</scope>
    <source>
        <strain evidence="1">SCGC-AAA382A20</strain>
    </source>
</reference>
<gene>
    <name evidence="1" type="ORF">AKJ51_01615</name>
</gene>
<organism evidence="1 2">
    <name type="scientific">candidate division MSBL1 archaeon SCGC-AAA382A20</name>
    <dbReference type="NCBI Taxonomy" id="1698280"/>
    <lineage>
        <taxon>Archaea</taxon>
        <taxon>Methanobacteriati</taxon>
        <taxon>Methanobacteriota</taxon>
        <taxon>candidate division MSBL1</taxon>
    </lineage>
</organism>
<dbReference type="AlphaFoldDB" id="A0A133VLI8"/>
<dbReference type="Proteomes" id="UP000070263">
    <property type="component" value="Unassembled WGS sequence"/>
</dbReference>